<dbReference type="AlphaFoldDB" id="A0A1I3J8T2"/>
<keyword evidence="3" id="KW-1185">Reference proteome</keyword>
<keyword evidence="1" id="KW-0812">Transmembrane</keyword>
<gene>
    <name evidence="2" type="ORF">SAMN05421638_0026</name>
</gene>
<keyword evidence="1" id="KW-0472">Membrane</keyword>
<reference evidence="3" key="1">
    <citation type="submission" date="2016-10" db="EMBL/GenBank/DDBJ databases">
        <authorList>
            <person name="Varghese N."/>
            <person name="Submissions S."/>
        </authorList>
    </citation>
    <scope>NUCLEOTIDE SEQUENCE [LARGE SCALE GENOMIC DNA]</scope>
    <source>
        <strain evidence="3">DSM 22251</strain>
    </source>
</reference>
<sequence>MFIFSRGNIFALHKAMKNLYLVRNSFTVLLLLTSYSFFGQTMVSNKDSETFNILYFNPEVFPDIDEIKEPTYTAFFSALSDQLSKRGANRLLRVDYNVSFDDADPALISEFCENNNANFAVVPKVKYFKVGFGKYVFSNQVIVSLKVYSATGNLLAETSYDTYKKGGRLVGSAENSIKVGTFGALKTINKQLRKKYNSEWSTLNQLEIPTYQFSRI</sequence>
<evidence type="ECO:0000256" key="1">
    <source>
        <dbReference type="SAM" id="Phobius"/>
    </source>
</evidence>
<evidence type="ECO:0000313" key="3">
    <source>
        <dbReference type="Proteomes" id="UP000242560"/>
    </source>
</evidence>
<organism evidence="2 3">
    <name type="scientific">Kaistella treverensis</name>
    <dbReference type="NCBI Taxonomy" id="631455"/>
    <lineage>
        <taxon>Bacteria</taxon>
        <taxon>Pseudomonadati</taxon>
        <taxon>Bacteroidota</taxon>
        <taxon>Flavobacteriia</taxon>
        <taxon>Flavobacteriales</taxon>
        <taxon>Weeksellaceae</taxon>
        <taxon>Chryseobacterium group</taxon>
        <taxon>Kaistella</taxon>
    </lineage>
</organism>
<dbReference type="Proteomes" id="UP000242560">
    <property type="component" value="Unassembled WGS sequence"/>
</dbReference>
<protein>
    <recommendedName>
        <fullName evidence="4">Pyruvate decarboxylase</fullName>
    </recommendedName>
</protein>
<feature type="transmembrane region" description="Helical" evidence="1">
    <location>
        <begin position="20"/>
        <end position="38"/>
    </location>
</feature>
<evidence type="ECO:0008006" key="4">
    <source>
        <dbReference type="Google" id="ProtNLM"/>
    </source>
</evidence>
<keyword evidence="1" id="KW-1133">Transmembrane helix</keyword>
<evidence type="ECO:0000313" key="2">
    <source>
        <dbReference type="EMBL" id="SFI56741.1"/>
    </source>
</evidence>
<proteinExistence type="predicted"/>
<name>A0A1I3J8T2_9FLAO</name>
<dbReference type="EMBL" id="FORQ01000001">
    <property type="protein sequence ID" value="SFI56741.1"/>
    <property type="molecule type" value="Genomic_DNA"/>
</dbReference>
<accession>A0A1I3J8T2</accession>